<gene>
    <name evidence="2" type="ORF">QBC35DRAFT_485453</name>
</gene>
<sequence>MRFMAAVIGTGWLFSFPFLSHSFYSPKTQKHKKNHDLPTSVLPSVHNGLLIILSFEWKKNPSGLDSRSYPPRC</sequence>
<reference evidence="2" key="2">
    <citation type="submission" date="2023-05" db="EMBL/GenBank/DDBJ databases">
        <authorList>
            <consortium name="Lawrence Berkeley National Laboratory"/>
            <person name="Steindorff A."/>
            <person name="Hensen N."/>
            <person name="Bonometti L."/>
            <person name="Westerberg I."/>
            <person name="Brannstrom I.O."/>
            <person name="Guillou S."/>
            <person name="Cros-Aarteil S."/>
            <person name="Calhoun S."/>
            <person name="Haridas S."/>
            <person name="Kuo A."/>
            <person name="Mondo S."/>
            <person name="Pangilinan J."/>
            <person name="Riley R."/>
            <person name="Labutti K."/>
            <person name="Andreopoulos B."/>
            <person name="Lipzen A."/>
            <person name="Chen C."/>
            <person name="Yanf M."/>
            <person name="Daum C."/>
            <person name="Ng V."/>
            <person name="Clum A."/>
            <person name="Ohm R."/>
            <person name="Martin F."/>
            <person name="Silar P."/>
            <person name="Natvig D."/>
            <person name="Lalanne C."/>
            <person name="Gautier V."/>
            <person name="Ament-Velasquez S.L."/>
            <person name="Kruys A."/>
            <person name="Hutchinson M.I."/>
            <person name="Powell A.J."/>
            <person name="Barry K."/>
            <person name="Miller A.N."/>
            <person name="Grigoriev I.V."/>
            <person name="Debuchy R."/>
            <person name="Gladieux P."/>
            <person name="Thoren M.H."/>
            <person name="Johannesson H."/>
        </authorList>
    </citation>
    <scope>NUCLEOTIDE SEQUENCE</scope>
    <source>
        <strain evidence="2">PSN309</strain>
    </source>
</reference>
<comment type="caution">
    <text evidence="2">The sequence shown here is derived from an EMBL/GenBank/DDBJ whole genome shotgun (WGS) entry which is preliminary data.</text>
</comment>
<name>A0AAN6X2B3_9PEZI</name>
<proteinExistence type="predicted"/>
<protein>
    <recommendedName>
        <fullName evidence="4">Secreted protein</fullName>
    </recommendedName>
</protein>
<evidence type="ECO:0008006" key="4">
    <source>
        <dbReference type="Google" id="ProtNLM"/>
    </source>
</evidence>
<dbReference type="AlphaFoldDB" id="A0AAN6X2B3"/>
<dbReference type="EMBL" id="MU864356">
    <property type="protein sequence ID" value="KAK4192043.1"/>
    <property type="molecule type" value="Genomic_DNA"/>
</dbReference>
<organism evidence="2 3">
    <name type="scientific">Podospora australis</name>
    <dbReference type="NCBI Taxonomy" id="1536484"/>
    <lineage>
        <taxon>Eukaryota</taxon>
        <taxon>Fungi</taxon>
        <taxon>Dikarya</taxon>
        <taxon>Ascomycota</taxon>
        <taxon>Pezizomycotina</taxon>
        <taxon>Sordariomycetes</taxon>
        <taxon>Sordariomycetidae</taxon>
        <taxon>Sordariales</taxon>
        <taxon>Podosporaceae</taxon>
        <taxon>Podospora</taxon>
    </lineage>
</organism>
<feature type="chain" id="PRO_5042862181" description="Secreted protein" evidence="1">
    <location>
        <begin position="23"/>
        <end position="73"/>
    </location>
</feature>
<keyword evidence="3" id="KW-1185">Reference proteome</keyword>
<accession>A0AAN6X2B3</accession>
<evidence type="ECO:0000313" key="2">
    <source>
        <dbReference type="EMBL" id="KAK4192043.1"/>
    </source>
</evidence>
<evidence type="ECO:0000256" key="1">
    <source>
        <dbReference type="SAM" id="SignalP"/>
    </source>
</evidence>
<feature type="signal peptide" evidence="1">
    <location>
        <begin position="1"/>
        <end position="22"/>
    </location>
</feature>
<reference evidence="2" key="1">
    <citation type="journal article" date="2023" name="Mol. Phylogenet. Evol.">
        <title>Genome-scale phylogeny and comparative genomics of the fungal order Sordariales.</title>
        <authorList>
            <person name="Hensen N."/>
            <person name="Bonometti L."/>
            <person name="Westerberg I."/>
            <person name="Brannstrom I.O."/>
            <person name="Guillou S."/>
            <person name="Cros-Aarteil S."/>
            <person name="Calhoun S."/>
            <person name="Haridas S."/>
            <person name="Kuo A."/>
            <person name="Mondo S."/>
            <person name="Pangilinan J."/>
            <person name="Riley R."/>
            <person name="LaButti K."/>
            <person name="Andreopoulos B."/>
            <person name="Lipzen A."/>
            <person name="Chen C."/>
            <person name="Yan M."/>
            <person name="Daum C."/>
            <person name="Ng V."/>
            <person name="Clum A."/>
            <person name="Steindorff A."/>
            <person name="Ohm R.A."/>
            <person name="Martin F."/>
            <person name="Silar P."/>
            <person name="Natvig D.O."/>
            <person name="Lalanne C."/>
            <person name="Gautier V."/>
            <person name="Ament-Velasquez S.L."/>
            <person name="Kruys A."/>
            <person name="Hutchinson M.I."/>
            <person name="Powell A.J."/>
            <person name="Barry K."/>
            <person name="Miller A.N."/>
            <person name="Grigoriev I.V."/>
            <person name="Debuchy R."/>
            <person name="Gladieux P."/>
            <person name="Hiltunen Thoren M."/>
            <person name="Johannesson H."/>
        </authorList>
    </citation>
    <scope>NUCLEOTIDE SEQUENCE</scope>
    <source>
        <strain evidence="2">PSN309</strain>
    </source>
</reference>
<dbReference type="Proteomes" id="UP001302126">
    <property type="component" value="Unassembled WGS sequence"/>
</dbReference>
<keyword evidence="1" id="KW-0732">Signal</keyword>
<evidence type="ECO:0000313" key="3">
    <source>
        <dbReference type="Proteomes" id="UP001302126"/>
    </source>
</evidence>